<organism evidence="2 3">
    <name type="scientific">Occultella gossypii</name>
    <dbReference type="NCBI Taxonomy" id="2800820"/>
    <lineage>
        <taxon>Bacteria</taxon>
        <taxon>Bacillati</taxon>
        <taxon>Actinomycetota</taxon>
        <taxon>Actinomycetes</taxon>
        <taxon>Micrococcales</taxon>
        <taxon>Ruaniaceae</taxon>
        <taxon>Occultella</taxon>
    </lineage>
</organism>
<keyword evidence="3" id="KW-1185">Reference proteome</keyword>
<dbReference type="Proteomes" id="UP000826651">
    <property type="component" value="Unassembled WGS sequence"/>
</dbReference>
<protein>
    <submittedName>
        <fullName evidence="2">Helix-turn-helix transcriptional regulator</fullName>
    </submittedName>
</protein>
<evidence type="ECO:0000259" key="1">
    <source>
        <dbReference type="PROSITE" id="PS50943"/>
    </source>
</evidence>
<dbReference type="RefSeq" id="WP_223406849.1">
    <property type="nucleotide sequence ID" value="NZ_JAGSHT010000013.1"/>
</dbReference>
<dbReference type="Pfam" id="PF01381">
    <property type="entry name" value="HTH_3"/>
    <property type="match status" value="1"/>
</dbReference>
<dbReference type="InterPro" id="IPR010982">
    <property type="entry name" value="Lambda_DNA-bd_dom_sf"/>
</dbReference>
<dbReference type="SMART" id="SM00530">
    <property type="entry name" value="HTH_XRE"/>
    <property type="match status" value="1"/>
</dbReference>
<accession>A0ABS7SAM3</accession>
<dbReference type="PROSITE" id="PS50943">
    <property type="entry name" value="HTH_CROC1"/>
    <property type="match status" value="1"/>
</dbReference>
<dbReference type="Gene3D" id="1.10.260.40">
    <property type="entry name" value="lambda repressor-like DNA-binding domains"/>
    <property type="match status" value="1"/>
</dbReference>
<dbReference type="EMBL" id="JAGSHT010000013">
    <property type="protein sequence ID" value="MBZ2197240.1"/>
    <property type="molecule type" value="Genomic_DNA"/>
</dbReference>
<evidence type="ECO:0000313" key="3">
    <source>
        <dbReference type="Proteomes" id="UP000826651"/>
    </source>
</evidence>
<dbReference type="InterPro" id="IPR001387">
    <property type="entry name" value="Cro/C1-type_HTH"/>
</dbReference>
<name>A0ABS7SAM3_9MICO</name>
<reference evidence="2 3" key="1">
    <citation type="submission" date="2021-04" db="EMBL/GenBank/DDBJ databases">
        <title>Ruania sp. nov., isolated from sandy soil of mangrove forest.</title>
        <authorList>
            <person name="Ge X."/>
            <person name="Huang R."/>
            <person name="Liu W."/>
        </authorList>
    </citation>
    <scope>NUCLEOTIDE SEQUENCE [LARGE SCALE GENOMIC DNA]</scope>
    <source>
        <strain evidence="2 3">N2-46</strain>
    </source>
</reference>
<gene>
    <name evidence="2" type="ORF">KCQ71_13830</name>
</gene>
<feature type="domain" description="HTH cro/C1-type" evidence="1">
    <location>
        <begin position="14"/>
        <end position="68"/>
    </location>
</feature>
<dbReference type="CDD" id="cd00093">
    <property type="entry name" value="HTH_XRE"/>
    <property type="match status" value="1"/>
</dbReference>
<evidence type="ECO:0000313" key="2">
    <source>
        <dbReference type="EMBL" id="MBZ2197240.1"/>
    </source>
</evidence>
<proteinExistence type="predicted"/>
<comment type="caution">
    <text evidence="2">The sequence shown here is derived from an EMBL/GenBank/DDBJ whole genome shotgun (WGS) entry which is preliminary data.</text>
</comment>
<dbReference type="SUPFAM" id="SSF47413">
    <property type="entry name" value="lambda repressor-like DNA-binding domains"/>
    <property type="match status" value="1"/>
</dbReference>
<sequence length="75" mass="8274">MAKTSAPPDVWWELRVIREKDGHSLTSLAKVAGMSLGYLSDLENGRRWPNATMTKKLAVALNVPVSVLEKPREVG</sequence>